<proteinExistence type="predicted"/>
<dbReference type="InParanoid" id="A2E8K3"/>
<dbReference type="Proteomes" id="UP000001542">
    <property type="component" value="Unassembled WGS sequence"/>
</dbReference>
<keyword evidence="2" id="KW-1185">Reference proteome</keyword>
<dbReference type="VEuPathDB" id="TrichDB:TVAG_410430"/>
<sequence length="2783" mass="323198">MDQSAPFGYLFQSPSLPDPSDDVFDAIEGFLISGFDDAVKSKIALIVDYLVHQLPPYTKIPENFDKNKIRMQKRVLSLLHLLNPLYLNPRLSTQIEESLFQILKVESPLRTTAFSTLFDHMTSAPHGVPDRLIEFRQWYHTFLKNAVLNIFSYDHNFLLFLISCYKNNPPTDRSQLPAYFEIPLNLANECLNLRDSSHFFPNLEQICSKSIRALTRFLENTKEVPGFQRDDLLAEIESKIPREPPYFHIYQNYLLLCSVIFAFGEQKVQPQIVNTVRNDVLNIMQIFSFEPLLSSKRTILYFSSCITGMSDFSNKQLITNLISFAFNLIKVDTKIAAQFLNKMINPSNAQLHQEFPEQLMSLLELFSDYYLENPNQWGDISYWVAKMIKEMLSNFIKNNEDEKDSRFDLLVRYTKYVSKTLDVHAELYGQLKDKEPEIPKKYEKIPRNTFRKFLEFVFEDFLQIIANLSVQRCYAFFNRYIYLLVPKSPLLAYNVNFIFKIQKTIKSPAALLISLIEYVIKNPDTVQNLTLQILQRGISEFCFADPAAKIQDNEPMTLLTELFKLFLLSIHKSYINILDNVFIELLYSYHRFRKQSQTKFDHFVTLIKSNSSILGVGFLELQPELTFSRLSILIFPILELSPEDKTIDVWFSLFIPAIEAVDDKKKDIIYLYNAVQQNLTEYFTKLQRPTQLRFFTAITKYLNKNRSVAPYILNLISDHVMQISQDISMQLQKNKNLSTFVTIENRQVSLEIISEAMENSEEYDIDFLVKCVYQCLLEQPYKKSCANKTIDKIISYIKNNDIEKLRELPDTYSGYYYKYYLFDEIVIPEEKTEDFIIQSSFLYSSKDHVEKFLNLVDKLFERFTYSEKIVKLSIPMIYLSSRYTEKSIDVIRHHLIDRYEENEENDKVFVTMQKTIRLAQTDSFTPYLSHLSIELGKHPFVLKNRKKSAIDPQRIKKYMEISCPEYQTPYFYFPFSEMETINQVFTMAMDMIKEDKISGTDPKPLYRSSKYQDHILYLVMEGITSDFDLLVKKDMKLMNFFKMRGVYKLLAHTVIGFTKDMPNAEHNVNLAFHVFDDYANRQYLPFFLKSIEEAVNLGLGNYDAWTKDMNQILRIDLDMPSTASLRMLLFFTKTGHFTNCSATVLNVCFQECVYLEKRFQDLKKERIFSDLDLMFEIMTCCAKQEGDDMDAESLIKAIIRLTYKMRRNQKNTIFVPLEKIVTVPQFESLFVKNLALAFSTDNDFTYLSVLEELFVHPDCQSFAMACIQQVFQNSGPLQNWLKNATPIFHFYVTSHFFNCLGEISRNKDTPSSNLFSVVKIALRVFSIVYPDMNTFNPTFFSSLMDCLIPPNVENYSNDNSLISAIFTGSVPFVLQRYTLFFHPVMVDRMAKFLSVCNNYVSQNLNSLLEIQNTLTSLLSLSFFRQVLYKYFTLCPPENEVKINFGQITSDTSLFEKFIYDYSSSQLLQFDKVVIDDIKQTSSYIYSSVISDIFIKKGLQSKSDIFTLGRVIKSCYRGTIDLSNEFRVGIDSLQYFSSLAYHLLRECQNIPESACSIEISRFLTGFGIYFIQKMRQNSPQILPFIKYLSIAAPQMDKKYYTPLFNSLISLILDYFENVQPKDYCSVIVSMCPIFDVIAKELDMKQIQMSNFNKFRDYLREKIEGLDKNVVLYQLGFVYMSIKSMAKYLWLEKDYFPQPLYISPFLENQTMELVKSYKEALKSAVLYGPNVWQTVLTDFANFFSKKKIFLAPILQTPFSTLITWYNDVSPTETHSICVIDNLVEAMKPQTVSMLIKELHNIVLPIPPKFTKIILELIQSFPSFNDRIQNLGSMTIYKKLKMSNDLKQKIWEIDWLSMPGSTHLYTFASVLLPDPLSHYILYISEESICQMMTETILNLPFSIKRFVMFYTHICPDTSLSSFFRTSSSYSDSIPLPHKGVMSNIQYLSDLSMFDDALAIAELQNKEFMKPVKYNQLNNYEAASQCYLDIMSEKNENFSLAFSLFYPVKSNIKYPMEPLKYFDPSSYTNMPFIKMFAANNEKDQILNSIKYPQTRFLHPLLVSIQRRMALFEYERELQIISKNIVDGKSLTKLKQIPVNSLDLSNCVSSILGFRTYFLQARSTKQAPNAPPISYNSLLSVNYSKLSALLGKSGTNIRALRVFTNSVKYAELHYSQQQMNQNTQQMPQIQQVINFFNQAIDQTNGYPVNKLNLARVYKFLSSPFNIQVKPLFATRQNYFLVVRDISGFLNSRSQTDSNTLSDVYTFMYNHCPNCIKTENVYEALLGSAGQKNSEQSYYITTLAFAILKKFPDSEKSFLKALEKHYKEKISVWLRWLPHFFTVFTTPPTEVLSPLLKAQPLFFRAILRNVNASNNNQINKNLIVEEYNKIIKESQNAQYQITEFDSIFKWTQQCEEDIDKYKQAAFVMIKTLEELALCRQQNEEIAKYLNGQDLSQFLKEHPAYFKTNLKSLDMGYPRGFKIPMRGNFHHGDIEAPGDKEATLTFTTYKGLQIVYTISLSYFYPPNFSEDILIFCLQKIFETHPSSAMRSAFVYAGQVYYLHKDIVLINGKNSSLPTISNTNIVLELLKRNPNREVKHSPKDIFDRRNINKKNDSLFIWISKGAKGNIVDFLHMKQCLASFIASLSALKFLFTNDYSLYPNIVFSINRQNCFIPNVTKLGKRVVHLPLTDTIRGALPMFTLKGIFSATWQTIMESINSKRDKVRVILGGLCQKPDEASAVVLKRAEVCATNVGEDTDKEENPFPFLLLDHLIQNSGNAIKAQESGFGWI</sequence>
<accession>A2E8K3</accession>
<evidence type="ECO:0000313" key="2">
    <source>
        <dbReference type="Proteomes" id="UP000001542"/>
    </source>
</evidence>
<name>A2E8K3_TRIV3</name>
<evidence type="ECO:0000313" key="1">
    <source>
        <dbReference type="EMBL" id="EAY11040.1"/>
    </source>
</evidence>
<organism evidence="1 2">
    <name type="scientific">Trichomonas vaginalis (strain ATCC PRA-98 / G3)</name>
    <dbReference type="NCBI Taxonomy" id="412133"/>
    <lineage>
        <taxon>Eukaryota</taxon>
        <taxon>Metamonada</taxon>
        <taxon>Parabasalia</taxon>
        <taxon>Trichomonadida</taxon>
        <taxon>Trichomonadidae</taxon>
        <taxon>Trichomonas</taxon>
    </lineage>
</organism>
<reference evidence="1" key="2">
    <citation type="journal article" date="2007" name="Science">
        <title>Draft genome sequence of the sexually transmitted pathogen Trichomonas vaginalis.</title>
        <authorList>
            <person name="Carlton J.M."/>
            <person name="Hirt R.P."/>
            <person name="Silva J.C."/>
            <person name="Delcher A.L."/>
            <person name="Schatz M."/>
            <person name="Zhao Q."/>
            <person name="Wortman J.R."/>
            <person name="Bidwell S.L."/>
            <person name="Alsmark U.C.M."/>
            <person name="Besteiro S."/>
            <person name="Sicheritz-Ponten T."/>
            <person name="Noel C.J."/>
            <person name="Dacks J.B."/>
            <person name="Foster P.G."/>
            <person name="Simillion C."/>
            <person name="Van de Peer Y."/>
            <person name="Miranda-Saavedra D."/>
            <person name="Barton G.J."/>
            <person name="Westrop G.D."/>
            <person name="Mueller S."/>
            <person name="Dessi D."/>
            <person name="Fiori P.L."/>
            <person name="Ren Q."/>
            <person name="Paulsen I."/>
            <person name="Zhang H."/>
            <person name="Bastida-Corcuera F.D."/>
            <person name="Simoes-Barbosa A."/>
            <person name="Brown M.T."/>
            <person name="Hayes R.D."/>
            <person name="Mukherjee M."/>
            <person name="Okumura C.Y."/>
            <person name="Schneider R."/>
            <person name="Smith A.J."/>
            <person name="Vanacova S."/>
            <person name="Villalvazo M."/>
            <person name="Haas B.J."/>
            <person name="Pertea M."/>
            <person name="Feldblyum T.V."/>
            <person name="Utterback T.R."/>
            <person name="Shu C.L."/>
            <person name="Osoegawa K."/>
            <person name="de Jong P.J."/>
            <person name="Hrdy I."/>
            <person name="Horvathova L."/>
            <person name="Zubacova Z."/>
            <person name="Dolezal P."/>
            <person name="Malik S.B."/>
            <person name="Logsdon J.M. Jr."/>
            <person name="Henze K."/>
            <person name="Gupta A."/>
            <person name="Wang C.C."/>
            <person name="Dunne R.L."/>
            <person name="Upcroft J.A."/>
            <person name="Upcroft P."/>
            <person name="White O."/>
            <person name="Salzberg S.L."/>
            <person name="Tang P."/>
            <person name="Chiu C.-H."/>
            <person name="Lee Y.-S."/>
            <person name="Embley T.M."/>
            <person name="Coombs G.H."/>
            <person name="Mottram J.C."/>
            <person name="Tachezy J."/>
            <person name="Fraser-Liggett C.M."/>
            <person name="Johnson P.J."/>
        </authorList>
    </citation>
    <scope>NUCLEOTIDE SEQUENCE [LARGE SCALE GENOMIC DNA]</scope>
    <source>
        <strain evidence="1">G3</strain>
    </source>
</reference>
<dbReference type="KEGG" id="tva:4768979"/>
<dbReference type="VEuPathDB" id="TrichDB:TVAGG3_0358540"/>
<protein>
    <submittedName>
        <fullName evidence="1">Uncharacterized protein</fullName>
    </submittedName>
</protein>
<dbReference type="EMBL" id="DS113327">
    <property type="protein sequence ID" value="EAY11040.1"/>
    <property type="molecule type" value="Genomic_DNA"/>
</dbReference>
<gene>
    <name evidence="1" type="ORF">TVAG_410430</name>
</gene>
<reference evidence="1" key="1">
    <citation type="submission" date="2006-10" db="EMBL/GenBank/DDBJ databases">
        <authorList>
            <person name="Amadeo P."/>
            <person name="Zhao Q."/>
            <person name="Wortman J."/>
            <person name="Fraser-Liggett C."/>
            <person name="Carlton J."/>
        </authorList>
    </citation>
    <scope>NUCLEOTIDE SEQUENCE</scope>
    <source>
        <strain evidence="1">G3</strain>
    </source>
</reference>
<dbReference type="RefSeq" id="XP_001323263.1">
    <property type="nucleotide sequence ID" value="XM_001323228.1"/>
</dbReference>